<dbReference type="Gene3D" id="1.20.120.450">
    <property type="entry name" value="dinb family like domain"/>
    <property type="match status" value="1"/>
</dbReference>
<sequence length="181" mass="20935">MVTFHLSRTMNESIVYEISIQSFKRGLGNLIKILEKAETYSVTKKFAFENLLNARLFPDQFHLTKQIQIACDTAKLCVSRISGKEAPTHEDSETNLEELKLRIGSVIQYLDTYKADDFKQVSEIKVSQPRWEGKYLTGFEYLTNHAIPNFYFHITTAYAILRHNGVEIGKKDYLGEMPFKK</sequence>
<dbReference type="Proteomes" id="UP000013984">
    <property type="component" value="Unassembled WGS sequence"/>
</dbReference>
<dbReference type="AlphaFoldDB" id="R9A7K9"/>
<comment type="caution">
    <text evidence="1">The sequence shown here is derived from an EMBL/GenBank/DDBJ whole genome shotgun (WGS) entry which is preliminary data.</text>
</comment>
<dbReference type="PANTHER" id="PTHR36922:SF1">
    <property type="entry name" value="DUF1993 DOMAIN-CONTAINING PROTEIN"/>
    <property type="match status" value="1"/>
</dbReference>
<dbReference type="PANTHER" id="PTHR36922">
    <property type="entry name" value="BLL2446 PROTEIN"/>
    <property type="match status" value="1"/>
</dbReference>
<dbReference type="STRING" id="1218599.LEP1GSC195_3781"/>
<dbReference type="SUPFAM" id="SSF109854">
    <property type="entry name" value="DinB/YfiT-like putative metalloenzymes"/>
    <property type="match status" value="1"/>
</dbReference>
<dbReference type="Pfam" id="PF09351">
    <property type="entry name" value="DUF1993"/>
    <property type="match status" value="1"/>
</dbReference>
<name>R9A7K9_9LEPT</name>
<proteinExistence type="predicted"/>
<gene>
    <name evidence="1" type="ORF">LEP1GSC195_3781</name>
</gene>
<evidence type="ECO:0000313" key="2">
    <source>
        <dbReference type="Proteomes" id="UP000013984"/>
    </source>
</evidence>
<organism evidence="1 2">
    <name type="scientific">Leptospira wolbachii serovar Codice str. CDC</name>
    <dbReference type="NCBI Taxonomy" id="1218599"/>
    <lineage>
        <taxon>Bacteria</taxon>
        <taxon>Pseudomonadati</taxon>
        <taxon>Spirochaetota</taxon>
        <taxon>Spirochaetia</taxon>
        <taxon>Leptospirales</taxon>
        <taxon>Leptospiraceae</taxon>
        <taxon>Leptospira</taxon>
    </lineage>
</organism>
<evidence type="ECO:0000313" key="1">
    <source>
        <dbReference type="EMBL" id="EOQ96225.1"/>
    </source>
</evidence>
<protein>
    <submittedName>
        <fullName evidence="1">PF09351 domain protein</fullName>
    </submittedName>
</protein>
<dbReference type="EMBL" id="AOGZ02000014">
    <property type="protein sequence ID" value="EOQ96225.1"/>
    <property type="molecule type" value="Genomic_DNA"/>
</dbReference>
<dbReference type="InterPro" id="IPR018531">
    <property type="entry name" value="DUF1993"/>
</dbReference>
<accession>R9A7K9</accession>
<dbReference type="InterPro" id="IPR034660">
    <property type="entry name" value="DinB/YfiT-like"/>
</dbReference>
<keyword evidence="2" id="KW-1185">Reference proteome</keyword>
<reference evidence="1" key="1">
    <citation type="submission" date="2013-04" db="EMBL/GenBank/DDBJ databases">
        <authorList>
            <person name="Harkins D.M."/>
            <person name="Durkin A.S."/>
            <person name="Brinkac L.M."/>
            <person name="Haft D.H."/>
            <person name="Selengut J.D."/>
            <person name="Sanka R."/>
            <person name="DePew J."/>
            <person name="Purushe J."/>
            <person name="Galloway R.L."/>
            <person name="Vinetz J.M."/>
            <person name="Sutton G.G."/>
            <person name="Nierman W.C."/>
            <person name="Fouts D.E."/>
        </authorList>
    </citation>
    <scope>NUCLEOTIDE SEQUENCE [LARGE SCALE GENOMIC DNA]</scope>
    <source>
        <strain evidence="1">CDC</strain>
    </source>
</reference>